<keyword evidence="2" id="KW-1185">Reference proteome</keyword>
<organism evidence="1 2">
    <name type="scientific">Dyella mobilis</name>
    <dbReference type="NCBI Taxonomy" id="1849582"/>
    <lineage>
        <taxon>Bacteria</taxon>
        <taxon>Pseudomonadati</taxon>
        <taxon>Pseudomonadota</taxon>
        <taxon>Gammaproteobacteria</taxon>
        <taxon>Lysobacterales</taxon>
        <taxon>Rhodanobacteraceae</taxon>
        <taxon>Dyella</taxon>
    </lineage>
</organism>
<dbReference type="EMBL" id="JADIKF010000030">
    <property type="protein sequence ID" value="MBM7128164.1"/>
    <property type="molecule type" value="Genomic_DNA"/>
</dbReference>
<name>A0ABS2KB35_9GAMM</name>
<gene>
    <name evidence="1" type="ORF">ISS99_01380</name>
</gene>
<evidence type="ECO:0000313" key="2">
    <source>
        <dbReference type="Proteomes" id="UP001430193"/>
    </source>
</evidence>
<evidence type="ECO:0008006" key="3">
    <source>
        <dbReference type="Google" id="ProtNLM"/>
    </source>
</evidence>
<proteinExistence type="predicted"/>
<reference evidence="1" key="1">
    <citation type="submission" date="2020-10" db="EMBL/GenBank/DDBJ databases">
        <title>Phylogeny of dyella-like bacteria.</title>
        <authorList>
            <person name="Fu J."/>
        </authorList>
    </citation>
    <scope>NUCLEOTIDE SEQUENCE</scope>
    <source>
        <strain evidence="1">DHON07</strain>
    </source>
</reference>
<evidence type="ECO:0000313" key="1">
    <source>
        <dbReference type="EMBL" id="MBM7128164.1"/>
    </source>
</evidence>
<dbReference type="Proteomes" id="UP001430193">
    <property type="component" value="Unassembled WGS sequence"/>
</dbReference>
<protein>
    <recommendedName>
        <fullName evidence="3">DUF1648 domain-containing protein</fullName>
    </recommendedName>
</protein>
<comment type="caution">
    <text evidence="1">The sequence shown here is derived from an EMBL/GenBank/DDBJ whole genome shotgun (WGS) entry which is preliminary data.</text>
</comment>
<sequence>MMTFETMMLRSLFGACVLVCGLLLAAIISARPVPAHWAGDGVVNAAAIAAAVPATRDRSAA</sequence>
<accession>A0ABS2KB35</accession>
<dbReference type="RefSeq" id="WP_204629771.1">
    <property type="nucleotide sequence ID" value="NZ_BSOC01000011.1"/>
</dbReference>